<dbReference type="Proteomes" id="UP000059680">
    <property type="component" value="Chromosome 7"/>
</dbReference>
<evidence type="ECO:0000256" key="1">
    <source>
        <dbReference type="SAM" id="MobiDB-lite"/>
    </source>
</evidence>
<dbReference type="AlphaFoldDB" id="A0A0P0X5H3"/>
<reference evidence="2 3" key="2">
    <citation type="journal article" date="2013" name="Plant Cell Physiol.">
        <title>Rice Annotation Project Database (RAP-DB): an integrative and interactive database for rice genomics.</title>
        <authorList>
            <person name="Sakai H."/>
            <person name="Lee S.S."/>
            <person name="Tanaka T."/>
            <person name="Numa H."/>
            <person name="Kim J."/>
            <person name="Kawahara Y."/>
            <person name="Wakimoto H."/>
            <person name="Yang C.C."/>
            <person name="Iwamoto M."/>
            <person name="Abe T."/>
            <person name="Yamada Y."/>
            <person name="Muto A."/>
            <person name="Inokuchi H."/>
            <person name="Ikemura T."/>
            <person name="Matsumoto T."/>
            <person name="Sasaki T."/>
            <person name="Itoh T."/>
        </authorList>
    </citation>
    <scope>NUCLEOTIDE SEQUENCE [LARGE SCALE GENOMIC DNA]</scope>
    <source>
        <strain evidence="3">cv. Nipponbare</strain>
    </source>
</reference>
<protein>
    <submittedName>
        <fullName evidence="2">Os07g0448000 protein</fullName>
    </submittedName>
</protein>
<name>A0A0P0X5H3_ORYSJ</name>
<proteinExistence type="predicted"/>
<evidence type="ECO:0000313" key="3">
    <source>
        <dbReference type="Proteomes" id="UP000059680"/>
    </source>
</evidence>
<reference evidence="3" key="1">
    <citation type="journal article" date="2005" name="Nature">
        <title>The map-based sequence of the rice genome.</title>
        <authorList>
            <consortium name="International rice genome sequencing project (IRGSP)"/>
            <person name="Matsumoto T."/>
            <person name="Wu J."/>
            <person name="Kanamori H."/>
            <person name="Katayose Y."/>
            <person name="Fujisawa M."/>
            <person name="Namiki N."/>
            <person name="Mizuno H."/>
            <person name="Yamamoto K."/>
            <person name="Antonio B.A."/>
            <person name="Baba T."/>
            <person name="Sakata K."/>
            <person name="Nagamura Y."/>
            <person name="Aoki H."/>
            <person name="Arikawa K."/>
            <person name="Arita K."/>
            <person name="Bito T."/>
            <person name="Chiden Y."/>
            <person name="Fujitsuka N."/>
            <person name="Fukunaka R."/>
            <person name="Hamada M."/>
            <person name="Harada C."/>
            <person name="Hayashi A."/>
            <person name="Hijishita S."/>
            <person name="Honda M."/>
            <person name="Hosokawa S."/>
            <person name="Ichikawa Y."/>
            <person name="Idonuma A."/>
            <person name="Iijima M."/>
            <person name="Ikeda M."/>
            <person name="Ikeno M."/>
            <person name="Ito K."/>
            <person name="Ito S."/>
            <person name="Ito T."/>
            <person name="Ito Y."/>
            <person name="Ito Y."/>
            <person name="Iwabuchi A."/>
            <person name="Kamiya K."/>
            <person name="Karasawa W."/>
            <person name="Kurita K."/>
            <person name="Katagiri S."/>
            <person name="Kikuta A."/>
            <person name="Kobayashi H."/>
            <person name="Kobayashi N."/>
            <person name="Machita K."/>
            <person name="Maehara T."/>
            <person name="Masukawa M."/>
            <person name="Mizubayashi T."/>
            <person name="Mukai Y."/>
            <person name="Nagasaki H."/>
            <person name="Nagata Y."/>
            <person name="Naito S."/>
            <person name="Nakashima M."/>
            <person name="Nakama Y."/>
            <person name="Nakamichi Y."/>
            <person name="Nakamura M."/>
            <person name="Meguro A."/>
            <person name="Negishi M."/>
            <person name="Ohta I."/>
            <person name="Ohta T."/>
            <person name="Okamoto M."/>
            <person name="Ono N."/>
            <person name="Saji S."/>
            <person name="Sakaguchi M."/>
            <person name="Sakai K."/>
            <person name="Shibata M."/>
            <person name="Shimokawa T."/>
            <person name="Song J."/>
            <person name="Takazaki Y."/>
            <person name="Terasawa K."/>
            <person name="Tsugane M."/>
            <person name="Tsuji K."/>
            <person name="Ueda S."/>
            <person name="Waki K."/>
            <person name="Yamagata H."/>
            <person name="Yamamoto M."/>
            <person name="Yamamoto S."/>
            <person name="Yamane H."/>
            <person name="Yoshiki S."/>
            <person name="Yoshihara R."/>
            <person name="Yukawa K."/>
            <person name="Zhong H."/>
            <person name="Yano M."/>
            <person name="Yuan Q."/>
            <person name="Ouyang S."/>
            <person name="Liu J."/>
            <person name="Jones K.M."/>
            <person name="Gansberger K."/>
            <person name="Moffat K."/>
            <person name="Hill J."/>
            <person name="Bera J."/>
            <person name="Fadrosh D."/>
            <person name="Jin S."/>
            <person name="Johri S."/>
            <person name="Kim M."/>
            <person name="Overton L."/>
            <person name="Reardon M."/>
            <person name="Tsitrin T."/>
            <person name="Vuong H."/>
            <person name="Weaver B."/>
            <person name="Ciecko A."/>
            <person name="Tallon L."/>
            <person name="Jackson J."/>
            <person name="Pai G."/>
            <person name="Aken S.V."/>
            <person name="Utterback T."/>
            <person name="Reidmuller S."/>
            <person name="Feldblyum T."/>
            <person name="Hsiao J."/>
            <person name="Zismann V."/>
            <person name="Iobst S."/>
            <person name="de Vazeille A.R."/>
            <person name="Buell C.R."/>
            <person name="Ying K."/>
            <person name="Li Y."/>
            <person name="Lu T."/>
            <person name="Huang Y."/>
            <person name="Zhao Q."/>
            <person name="Feng Q."/>
            <person name="Zhang L."/>
            <person name="Zhu J."/>
            <person name="Weng Q."/>
            <person name="Mu J."/>
            <person name="Lu Y."/>
            <person name="Fan D."/>
            <person name="Liu Y."/>
            <person name="Guan J."/>
            <person name="Zhang Y."/>
            <person name="Yu S."/>
            <person name="Liu X."/>
            <person name="Zhang Y."/>
            <person name="Hong G."/>
            <person name="Han B."/>
            <person name="Choisne N."/>
            <person name="Demange N."/>
            <person name="Orjeda G."/>
            <person name="Samain S."/>
            <person name="Cattolico L."/>
            <person name="Pelletier E."/>
            <person name="Couloux A."/>
            <person name="Segurens B."/>
            <person name="Wincker P."/>
            <person name="D'Hont A."/>
            <person name="Scarpelli C."/>
            <person name="Weissenbach J."/>
            <person name="Salanoubat M."/>
            <person name="Quetier F."/>
            <person name="Yu Y."/>
            <person name="Kim H.R."/>
            <person name="Rambo T."/>
            <person name="Currie J."/>
            <person name="Collura K."/>
            <person name="Luo M."/>
            <person name="Yang T."/>
            <person name="Ammiraju J.S.S."/>
            <person name="Engler F."/>
            <person name="Soderlund C."/>
            <person name="Wing R.A."/>
            <person name="Palmer L.E."/>
            <person name="de la Bastide M."/>
            <person name="Spiegel L."/>
            <person name="Nascimento L."/>
            <person name="Zutavern T."/>
            <person name="O'Shaughnessy A."/>
            <person name="Dike S."/>
            <person name="Dedhia N."/>
            <person name="Preston R."/>
            <person name="Balija V."/>
            <person name="McCombie W.R."/>
            <person name="Chow T."/>
            <person name="Chen H."/>
            <person name="Chung M."/>
            <person name="Chen C."/>
            <person name="Shaw J."/>
            <person name="Wu H."/>
            <person name="Hsiao K."/>
            <person name="Chao Y."/>
            <person name="Chu M."/>
            <person name="Cheng C."/>
            <person name="Hour A."/>
            <person name="Lee P."/>
            <person name="Lin S."/>
            <person name="Lin Y."/>
            <person name="Liou J."/>
            <person name="Liu S."/>
            <person name="Hsing Y."/>
            <person name="Raghuvanshi S."/>
            <person name="Mohanty A."/>
            <person name="Bharti A.K."/>
            <person name="Gaur A."/>
            <person name="Gupta V."/>
            <person name="Kumar D."/>
            <person name="Ravi V."/>
            <person name="Vij S."/>
            <person name="Kapur A."/>
            <person name="Khurana P."/>
            <person name="Khurana P."/>
            <person name="Khurana J.P."/>
            <person name="Tyagi A.K."/>
            <person name="Gaikwad K."/>
            <person name="Singh A."/>
            <person name="Dalal V."/>
            <person name="Srivastava S."/>
            <person name="Dixit A."/>
            <person name="Pal A.K."/>
            <person name="Ghazi I.A."/>
            <person name="Yadav M."/>
            <person name="Pandit A."/>
            <person name="Bhargava A."/>
            <person name="Sureshbabu K."/>
            <person name="Batra K."/>
            <person name="Sharma T.R."/>
            <person name="Mohapatra T."/>
            <person name="Singh N.K."/>
            <person name="Messing J."/>
            <person name="Nelson A.B."/>
            <person name="Fuks G."/>
            <person name="Kavchok S."/>
            <person name="Keizer G."/>
            <person name="Linton E."/>
            <person name="Llaca V."/>
            <person name="Song R."/>
            <person name="Tanyolac B."/>
            <person name="Young S."/>
            <person name="Ho-Il K."/>
            <person name="Hahn J.H."/>
            <person name="Sangsakoo G."/>
            <person name="Vanavichit A."/>
            <person name="de Mattos Luiz.A.T."/>
            <person name="Zimmer P.D."/>
            <person name="Malone G."/>
            <person name="Dellagostin O."/>
            <person name="de Oliveira A.C."/>
            <person name="Bevan M."/>
            <person name="Bancroft I."/>
            <person name="Minx P."/>
            <person name="Cordum H."/>
            <person name="Wilson R."/>
            <person name="Cheng Z."/>
            <person name="Jin W."/>
            <person name="Jiang J."/>
            <person name="Leong S.A."/>
            <person name="Iwama H."/>
            <person name="Gojobori T."/>
            <person name="Itoh T."/>
            <person name="Niimura Y."/>
            <person name="Fujii Y."/>
            <person name="Habara T."/>
            <person name="Sakai H."/>
            <person name="Sato Y."/>
            <person name="Wilson G."/>
            <person name="Kumar K."/>
            <person name="McCouch S."/>
            <person name="Juretic N."/>
            <person name="Hoen D."/>
            <person name="Wright S."/>
            <person name="Bruskiewich R."/>
            <person name="Bureau T."/>
            <person name="Miyao A."/>
            <person name="Hirochika H."/>
            <person name="Nishikawa T."/>
            <person name="Kadowaki K."/>
            <person name="Sugiura M."/>
            <person name="Burr B."/>
            <person name="Sasaki T."/>
        </authorList>
    </citation>
    <scope>NUCLEOTIDE SEQUENCE [LARGE SCALE GENOMIC DNA]</scope>
    <source>
        <strain evidence="3">cv. Nipponbare</strain>
    </source>
</reference>
<organism evidence="2 3">
    <name type="scientific">Oryza sativa subsp. japonica</name>
    <name type="common">Rice</name>
    <dbReference type="NCBI Taxonomy" id="39947"/>
    <lineage>
        <taxon>Eukaryota</taxon>
        <taxon>Viridiplantae</taxon>
        <taxon>Streptophyta</taxon>
        <taxon>Embryophyta</taxon>
        <taxon>Tracheophyta</taxon>
        <taxon>Spermatophyta</taxon>
        <taxon>Magnoliopsida</taxon>
        <taxon>Liliopsida</taxon>
        <taxon>Poales</taxon>
        <taxon>Poaceae</taxon>
        <taxon>BOP clade</taxon>
        <taxon>Oryzoideae</taxon>
        <taxon>Oryzeae</taxon>
        <taxon>Oryzinae</taxon>
        <taxon>Oryza</taxon>
        <taxon>Oryza sativa</taxon>
    </lineage>
</organism>
<feature type="compositionally biased region" description="Basic and acidic residues" evidence="1">
    <location>
        <begin position="53"/>
        <end position="83"/>
    </location>
</feature>
<keyword evidence="3" id="KW-1185">Reference proteome</keyword>
<sequence length="111" mass="11562">MAVRKSCHLPLPVPTAHLPSGLVEHEASAATRGGWGAGPWGAWTVGARPRRAAGGEDGRGAAARDRRGAAAQGREGRGGEDGREICMPLLRPARSDSLSLTLLYSLISILN</sequence>
<dbReference type="InParanoid" id="A0A0P0X5H3"/>
<feature type="region of interest" description="Disordered" evidence="1">
    <location>
        <begin position="50"/>
        <end position="83"/>
    </location>
</feature>
<dbReference type="PaxDb" id="39947-A0A0P0X5H3"/>
<dbReference type="EMBL" id="AP014963">
    <property type="protein sequence ID" value="BAT01300.1"/>
    <property type="molecule type" value="Genomic_DNA"/>
</dbReference>
<accession>A0A0P0X5H3</accession>
<gene>
    <name evidence="2" type="ordered locus">Os07g0448000</name>
    <name evidence="2" type="ORF">OSNPB_070448000</name>
</gene>
<reference evidence="2 3" key="3">
    <citation type="journal article" date="2013" name="Rice">
        <title>Improvement of the Oryza sativa Nipponbare reference genome using next generation sequence and optical map data.</title>
        <authorList>
            <person name="Kawahara Y."/>
            <person name="de la Bastide M."/>
            <person name="Hamilton J.P."/>
            <person name="Kanamori H."/>
            <person name="McCombie W.R."/>
            <person name="Ouyang S."/>
            <person name="Schwartz D.C."/>
            <person name="Tanaka T."/>
            <person name="Wu J."/>
            <person name="Zhou S."/>
            <person name="Childs K.L."/>
            <person name="Davidson R.M."/>
            <person name="Lin H."/>
            <person name="Quesada-Ocampo L."/>
            <person name="Vaillancourt B."/>
            <person name="Sakai H."/>
            <person name="Lee S.S."/>
            <person name="Kim J."/>
            <person name="Numa H."/>
            <person name="Itoh T."/>
            <person name="Buell C.R."/>
            <person name="Matsumoto T."/>
        </authorList>
    </citation>
    <scope>NUCLEOTIDE SEQUENCE [LARGE SCALE GENOMIC DNA]</scope>
    <source>
        <strain evidence="3">cv. Nipponbare</strain>
    </source>
</reference>
<evidence type="ECO:0000313" key="2">
    <source>
        <dbReference type="EMBL" id="BAT01300.1"/>
    </source>
</evidence>